<reference evidence="1 2" key="1">
    <citation type="submission" date="2019-01" db="EMBL/GenBank/DDBJ databases">
        <title>Genomic insights into a novel species Rhodoferax sp.</title>
        <authorList>
            <person name="Jin L."/>
        </authorList>
    </citation>
    <scope>NUCLEOTIDE SEQUENCE [LARGE SCALE GENOMIC DNA]</scope>
    <source>
        <strain evidence="1 2">CHu59-6-5</strain>
    </source>
</reference>
<dbReference type="Proteomes" id="UP000316798">
    <property type="component" value="Chromosome"/>
</dbReference>
<name>A0A515D966_9BURK</name>
<dbReference type="EMBL" id="CP035503">
    <property type="protein sequence ID" value="QDL36961.1"/>
    <property type="molecule type" value="Genomic_DNA"/>
</dbReference>
<gene>
    <name evidence="1" type="ORF">EUB48_06425</name>
</gene>
<sequence>MPKEYKKLTGDQLKELIGRLPKLRSLFADVRAHVATVPIEKFDSIMKGGYGAWVSVYEKPFIEHLSLIIVALNRAQDVQAMAAANDPQQAALDSMDFESDDDRPHHEAFEKQDVVALSFSLNRTMQSMMTYGRSLSSLIQDVRENNNVDSLFKAIRIDRAIVGCPTALDRIARAELRGNKAFFKHLRAALAGPSKKVWTGMDDMRYAFLILRELGINNLSEADLEKLMVNDLGVYKNVSGARKNLRAHYQHSRKIKTI</sequence>
<protein>
    <submittedName>
        <fullName evidence="1">Uncharacterized protein</fullName>
    </submittedName>
</protein>
<dbReference type="AlphaFoldDB" id="A0A515D966"/>
<dbReference type="RefSeq" id="WP_142818116.1">
    <property type="nucleotide sequence ID" value="NZ_CP035503.1"/>
</dbReference>
<accession>A0A515D966</accession>
<keyword evidence="2" id="KW-1185">Reference proteome</keyword>
<evidence type="ECO:0000313" key="1">
    <source>
        <dbReference type="EMBL" id="QDL36961.1"/>
    </source>
</evidence>
<organism evidence="1 2">
    <name type="scientific">Rhodoferax sediminis</name>
    <dbReference type="NCBI Taxonomy" id="2509614"/>
    <lineage>
        <taxon>Bacteria</taxon>
        <taxon>Pseudomonadati</taxon>
        <taxon>Pseudomonadota</taxon>
        <taxon>Betaproteobacteria</taxon>
        <taxon>Burkholderiales</taxon>
        <taxon>Comamonadaceae</taxon>
        <taxon>Rhodoferax</taxon>
    </lineage>
</organism>
<dbReference type="KEGG" id="rhf:EUB48_06425"/>
<proteinExistence type="predicted"/>
<evidence type="ECO:0000313" key="2">
    <source>
        <dbReference type="Proteomes" id="UP000316798"/>
    </source>
</evidence>
<dbReference type="OrthoDB" id="8892167at2"/>